<keyword evidence="2 4" id="KW-0238">DNA-binding</keyword>
<dbReference type="PRINTS" id="PR00455">
    <property type="entry name" value="HTHTETR"/>
</dbReference>
<evidence type="ECO:0000256" key="2">
    <source>
        <dbReference type="ARBA" id="ARBA00023125"/>
    </source>
</evidence>
<dbReference type="SUPFAM" id="SSF46689">
    <property type="entry name" value="Homeodomain-like"/>
    <property type="match status" value="1"/>
</dbReference>
<evidence type="ECO:0000256" key="3">
    <source>
        <dbReference type="ARBA" id="ARBA00023163"/>
    </source>
</evidence>
<dbReference type="GO" id="GO:0003700">
    <property type="term" value="F:DNA-binding transcription factor activity"/>
    <property type="evidence" value="ECO:0007669"/>
    <property type="project" value="TreeGrafter"/>
</dbReference>
<gene>
    <name evidence="6" type="ORF">D5H78_10490</name>
</gene>
<dbReference type="InterPro" id="IPR036271">
    <property type="entry name" value="Tet_transcr_reg_TetR-rel_C_sf"/>
</dbReference>
<name>A0A3A3YZG3_9ACTN</name>
<sequence>MAPERPRTPYDAASLVALAADVFTRRGYDGTSISDLARAAGLTKSSIYHHVEGKEHLLRLALERALDPLFAVLDEPQAREGAALARLEHVLRRQVEVLVRELPYVTLLLRVRGNTETERWALQRRREFDAVVAGLAREAAAEGDLRSDLDAALVARLVAGMTNSVVEWYRPAGQRAERGTRPGVQHLADTVVHLALDGWRAR</sequence>
<dbReference type="PANTHER" id="PTHR30055">
    <property type="entry name" value="HTH-TYPE TRANSCRIPTIONAL REGULATOR RUTR"/>
    <property type="match status" value="1"/>
</dbReference>
<dbReference type="Pfam" id="PF00440">
    <property type="entry name" value="TetR_N"/>
    <property type="match status" value="1"/>
</dbReference>
<organism evidence="6 7">
    <name type="scientific">Vallicoccus soli</name>
    <dbReference type="NCBI Taxonomy" id="2339232"/>
    <lineage>
        <taxon>Bacteria</taxon>
        <taxon>Bacillati</taxon>
        <taxon>Actinomycetota</taxon>
        <taxon>Actinomycetes</taxon>
        <taxon>Motilibacterales</taxon>
        <taxon>Vallicoccaceae</taxon>
        <taxon>Vallicoccus</taxon>
    </lineage>
</organism>
<evidence type="ECO:0000259" key="5">
    <source>
        <dbReference type="PROSITE" id="PS50977"/>
    </source>
</evidence>
<dbReference type="OrthoDB" id="3190535at2"/>
<dbReference type="PANTHER" id="PTHR30055:SF234">
    <property type="entry name" value="HTH-TYPE TRANSCRIPTIONAL REGULATOR BETI"/>
    <property type="match status" value="1"/>
</dbReference>
<dbReference type="SUPFAM" id="SSF48498">
    <property type="entry name" value="Tetracyclin repressor-like, C-terminal domain"/>
    <property type="match status" value="1"/>
</dbReference>
<dbReference type="Pfam" id="PF17932">
    <property type="entry name" value="TetR_C_24"/>
    <property type="match status" value="1"/>
</dbReference>
<dbReference type="InterPro" id="IPR050109">
    <property type="entry name" value="HTH-type_TetR-like_transc_reg"/>
</dbReference>
<dbReference type="EMBL" id="QZEZ01000004">
    <property type="protein sequence ID" value="RJK96140.1"/>
    <property type="molecule type" value="Genomic_DNA"/>
</dbReference>
<evidence type="ECO:0000313" key="7">
    <source>
        <dbReference type="Proteomes" id="UP000265614"/>
    </source>
</evidence>
<dbReference type="GO" id="GO:0000976">
    <property type="term" value="F:transcription cis-regulatory region binding"/>
    <property type="evidence" value="ECO:0007669"/>
    <property type="project" value="TreeGrafter"/>
</dbReference>
<dbReference type="AlphaFoldDB" id="A0A3A3YZG3"/>
<protein>
    <submittedName>
        <fullName evidence="6">TetR/AcrR family transcriptional regulator</fullName>
    </submittedName>
</protein>
<accession>A0A3A3YZG3</accession>
<dbReference type="Proteomes" id="UP000265614">
    <property type="component" value="Unassembled WGS sequence"/>
</dbReference>
<dbReference type="PROSITE" id="PS50977">
    <property type="entry name" value="HTH_TETR_2"/>
    <property type="match status" value="1"/>
</dbReference>
<feature type="domain" description="HTH tetR-type" evidence="5">
    <location>
        <begin position="9"/>
        <end position="69"/>
    </location>
</feature>
<dbReference type="InterPro" id="IPR041490">
    <property type="entry name" value="KstR2_TetR_C"/>
</dbReference>
<evidence type="ECO:0000313" key="6">
    <source>
        <dbReference type="EMBL" id="RJK96140.1"/>
    </source>
</evidence>
<dbReference type="RefSeq" id="WP_119950566.1">
    <property type="nucleotide sequence ID" value="NZ_QZEZ01000004.1"/>
</dbReference>
<proteinExistence type="predicted"/>
<keyword evidence="7" id="KW-1185">Reference proteome</keyword>
<keyword evidence="1" id="KW-0805">Transcription regulation</keyword>
<evidence type="ECO:0000256" key="1">
    <source>
        <dbReference type="ARBA" id="ARBA00023015"/>
    </source>
</evidence>
<dbReference type="Gene3D" id="1.10.357.10">
    <property type="entry name" value="Tetracycline Repressor, domain 2"/>
    <property type="match status" value="1"/>
</dbReference>
<dbReference type="InterPro" id="IPR001647">
    <property type="entry name" value="HTH_TetR"/>
</dbReference>
<evidence type="ECO:0000256" key="4">
    <source>
        <dbReference type="PROSITE-ProRule" id="PRU00335"/>
    </source>
</evidence>
<dbReference type="InterPro" id="IPR009057">
    <property type="entry name" value="Homeodomain-like_sf"/>
</dbReference>
<reference evidence="6 7" key="1">
    <citation type="submission" date="2018-09" db="EMBL/GenBank/DDBJ databases">
        <title>YIM 75000 draft genome.</title>
        <authorList>
            <person name="Tang S."/>
            <person name="Feng Y."/>
        </authorList>
    </citation>
    <scope>NUCLEOTIDE SEQUENCE [LARGE SCALE GENOMIC DNA]</scope>
    <source>
        <strain evidence="6 7">YIM 75000</strain>
    </source>
</reference>
<feature type="DNA-binding region" description="H-T-H motif" evidence="4">
    <location>
        <begin position="32"/>
        <end position="51"/>
    </location>
</feature>
<keyword evidence="3" id="KW-0804">Transcription</keyword>
<comment type="caution">
    <text evidence="6">The sequence shown here is derived from an EMBL/GenBank/DDBJ whole genome shotgun (WGS) entry which is preliminary data.</text>
</comment>
<dbReference type="Gene3D" id="1.10.10.60">
    <property type="entry name" value="Homeodomain-like"/>
    <property type="match status" value="1"/>
</dbReference>